<keyword evidence="8" id="KW-1185">Reference proteome</keyword>
<keyword evidence="2" id="KW-0540">Nuclease</keyword>
<dbReference type="AlphaFoldDB" id="A0A840U2K9"/>
<evidence type="ECO:0000256" key="4">
    <source>
        <dbReference type="ARBA" id="ARBA00022801"/>
    </source>
</evidence>
<keyword evidence="4" id="KW-0378">Hydrolase</keyword>
<gene>
    <name evidence="7" type="ORF">HNQ92_004520</name>
</gene>
<dbReference type="InterPro" id="IPR051749">
    <property type="entry name" value="PINc/VapC_TA_RNase"/>
</dbReference>
<dbReference type="SUPFAM" id="SSF88723">
    <property type="entry name" value="PIN domain-like"/>
    <property type="match status" value="1"/>
</dbReference>
<dbReference type="PANTHER" id="PTHR42740">
    <property type="entry name" value="RIBONUCLEASE VAPC3"/>
    <property type="match status" value="1"/>
</dbReference>
<evidence type="ECO:0000256" key="2">
    <source>
        <dbReference type="ARBA" id="ARBA00022722"/>
    </source>
</evidence>
<dbReference type="RefSeq" id="WP_184177420.1">
    <property type="nucleotide sequence ID" value="NZ_JACHGF010000009.1"/>
</dbReference>
<name>A0A840U2K9_9BACT</name>
<dbReference type="CDD" id="cd18764">
    <property type="entry name" value="PIN_MtVapC3-like"/>
    <property type="match status" value="1"/>
</dbReference>
<dbReference type="Gene3D" id="3.40.50.1010">
    <property type="entry name" value="5'-nuclease"/>
    <property type="match status" value="1"/>
</dbReference>
<sequence length="134" mass="15398">MLKIFDSTIWIDYFRGIQNDKTDHLAFCIDQNSVAMLGVIVQEVLQGVKNDTQYELIKDNLLHLPALPDPTVETYAEAAQLYRSLRKKGLTIRKPNDCLIAYYALHFGVELCHNDSDFELMAAHTQLRIWKPTS</sequence>
<dbReference type="GO" id="GO:0004540">
    <property type="term" value="F:RNA nuclease activity"/>
    <property type="evidence" value="ECO:0007669"/>
    <property type="project" value="TreeGrafter"/>
</dbReference>
<evidence type="ECO:0000313" key="8">
    <source>
        <dbReference type="Proteomes" id="UP000557307"/>
    </source>
</evidence>
<dbReference type="Pfam" id="PF01850">
    <property type="entry name" value="PIN"/>
    <property type="match status" value="1"/>
</dbReference>
<keyword evidence="1" id="KW-1277">Toxin-antitoxin system</keyword>
<keyword evidence="5" id="KW-0460">Magnesium</keyword>
<comment type="caution">
    <text evidence="7">The sequence shown here is derived from an EMBL/GenBank/DDBJ whole genome shotgun (WGS) entry which is preliminary data.</text>
</comment>
<evidence type="ECO:0000256" key="5">
    <source>
        <dbReference type="ARBA" id="ARBA00022842"/>
    </source>
</evidence>
<dbReference type="GO" id="GO:0046872">
    <property type="term" value="F:metal ion binding"/>
    <property type="evidence" value="ECO:0007669"/>
    <property type="project" value="UniProtKB-KW"/>
</dbReference>
<reference evidence="7 8" key="1">
    <citation type="submission" date="2020-08" db="EMBL/GenBank/DDBJ databases">
        <title>Genomic Encyclopedia of Type Strains, Phase IV (KMG-IV): sequencing the most valuable type-strain genomes for metagenomic binning, comparative biology and taxonomic classification.</title>
        <authorList>
            <person name="Goeker M."/>
        </authorList>
    </citation>
    <scope>NUCLEOTIDE SEQUENCE [LARGE SCALE GENOMIC DNA]</scope>
    <source>
        <strain evidence="7 8">DSM 105074</strain>
    </source>
</reference>
<protein>
    <recommendedName>
        <fullName evidence="6">PIN domain-containing protein</fullName>
    </recommendedName>
</protein>
<dbReference type="GO" id="GO:0016787">
    <property type="term" value="F:hydrolase activity"/>
    <property type="evidence" value="ECO:0007669"/>
    <property type="project" value="UniProtKB-KW"/>
</dbReference>
<dbReference type="InterPro" id="IPR029060">
    <property type="entry name" value="PIN-like_dom_sf"/>
</dbReference>
<dbReference type="Proteomes" id="UP000557307">
    <property type="component" value="Unassembled WGS sequence"/>
</dbReference>
<evidence type="ECO:0000256" key="1">
    <source>
        <dbReference type="ARBA" id="ARBA00022649"/>
    </source>
</evidence>
<dbReference type="InterPro" id="IPR002716">
    <property type="entry name" value="PIN_dom"/>
</dbReference>
<dbReference type="PANTHER" id="PTHR42740:SF1">
    <property type="entry name" value="RIBONUCLEASE VAPC3"/>
    <property type="match status" value="1"/>
</dbReference>
<accession>A0A840U2K9</accession>
<evidence type="ECO:0000313" key="7">
    <source>
        <dbReference type="EMBL" id="MBB5286360.1"/>
    </source>
</evidence>
<organism evidence="7 8">
    <name type="scientific">Rhabdobacter roseus</name>
    <dbReference type="NCBI Taxonomy" id="1655419"/>
    <lineage>
        <taxon>Bacteria</taxon>
        <taxon>Pseudomonadati</taxon>
        <taxon>Bacteroidota</taxon>
        <taxon>Cytophagia</taxon>
        <taxon>Cytophagales</taxon>
        <taxon>Cytophagaceae</taxon>
        <taxon>Rhabdobacter</taxon>
    </lineage>
</organism>
<evidence type="ECO:0000256" key="3">
    <source>
        <dbReference type="ARBA" id="ARBA00022723"/>
    </source>
</evidence>
<evidence type="ECO:0000259" key="6">
    <source>
        <dbReference type="Pfam" id="PF01850"/>
    </source>
</evidence>
<keyword evidence="3" id="KW-0479">Metal-binding</keyword>
<dbReference type="EMBL" id="JACHGF010000009">
    <property type="protein sequence ID" value="MBB5286360.1"/>
    <property type="molecule type" value="Genomic_DNA"/>
</dbReference>
<proteinExistence type="predicted"/>
<feature type="domain" description="PIN" evidence="6">
    <location>
        <begin position="4"/>
        <end position="121"/>
    </location>
</feature>